<feature type="domain" description="Phospholipid/glycerol acyltransferase" evidence="4">
    <location>
        <begin position="62"/>
        <end position="181"/>
    </location>
</feature>
<evidence type="ECO:0000313" key="5">
    <source>
        <dbReference type="EMBL" id="MCP2371455.1"/>
    </source>
</evidence>
<protein>
    <submittedName>
        <fullName evidence="5">1-acyl-sn-glycerol-3-phosphate acyltransferase</fullName>
        <ecNumber evidence="5">2.3.1.51</ecNumber>
    </submittedName>
</protein>
<name>A0A9X2KCN8_9MICO</name>
<dbReference type="InterPro" id="IPR002123">
    <property type="entry name" value="Plipid/glycerol_acylTrfase"/>
</dbReference>
<dbReference type="Pfam" id="PF01553">
    <property type="entry name" value="Acyltransferase"/>
    <property type="match status" value="1"/>
</dbReference>
<feature type="compositionally biased region" description="Basic and acidic residues" evidence="3">
    <location>
        <begin position="1"/>
        <end position="19"/>
    </location>
</feature>
<proteinExistence type="predicted"/>
<dbReference type="OrthoDB" id="9808424at2"/>
<dbReference type="RefSeq" id="WP_157000117.1">
    <property type="nucleotide sequence ID" value="NZ_BAAANU010000037.1"/>
</dbReference>
<dbReference type="GO" id="GO:0006654">
    <property type="term" value="P:phosphatidic acid biosynthetic process"/>
    <property type="evidence" value="ECO:0007669"/>
    <property type="project" value="TreeGrafter"/>
</dbReference>
<keyword evidence="2 5" id="KW-0012">Acyltransferase</keyword>
<reference evidence="5" key="1">
    <citation type="submission" date="2022-06" db="EMBL/GenBank/DDBJ databases">
        <title>Sequencing the genomes of 1000 actinobacteria strains.</title>
        <authorList>
            <person name="Klenk H.-P."/>
        </authorList>
    </citation>
    <scope>NUCLEOTIDE SEQUENCE</scope>
    <source>
        <strain evidence="5">DSM 22016</strain>
    </source>
</reference>
<dbReference type="CDD" id="cd07989">
    <property type="entry name" value="LPLAT_AGPAT-like"/>
    <property type="match status" value="1"/>
</dbReference>
<dbReference type="AlphaFoldDB" id="A0A9X2KCN8"/>
<evidence type="ECO:0000259" key="4">
    <source>
        <dbReference type="SMART" id="SM00563"/>
    </source>
</evidence>
<dbReference type="GO" id="GO:0005886">
    <property type="term" value="C:plasma membrane"/>
    <property type="evidence" value="ECO:0007669"/>
    <property type="project" value="TreeGrafter"/>
</dbReference>
<dbReference type="EC" id="2.3.1.51" evidence="5"/>
<dbReference type="EMBL" id="JAMZDY010000001">
    <property type="protein sequence ID" value="MCP2371455.1"/>
    <property type="molecule type" value="Genomic_DNA"/>
</dbReference>
<accession>A0A9X2KCN8</accession>
<evidence type="ECO:0000256" key="1">
    <source>
        <dbReference type="ARBA" id="ARBA00022679"/>
    </source>
</evidence>
<dbReference type="SUPFAM" id="SSF69593">
    <property type="entry name" value="Glycerol-3-phosphate (1)-acyltransferase"/>
    <property type="match status" value="1"/>
</dbReference>
<comment type="caution">
    <text evidence="5">The sequence shown here is derived from an EMBL/GenBank/DDBJ whole genome shotgun (WGS) entry which is preliminary data.</text>
</comment>
<organism evidence="5 6">
    <name type="scientific">Agromyces terreus</name>
    <dbReference type="NCBI Taxonomy" id="424795"/>
    <lineage>
        <taxon>Bacteria</taxon>
        <taxon>Bacillati</taxon>
        <taxon>Actinomycetota</taxon>
        <taxon>Actinomycetes</taxon>
        <taxon>Micrococcales</taxon>
        <taxon>Microbacteriaceae</taxon>
        <taxon>Agromyces</taxon>
    </lineage>
</organism>
<evidence type="ECO:0000313" key="6">
    <source>
        <dbReference type="Proteomes" id="UP001139722"/>
    </source>
</evidence>
<dbReference type="PANTHER" id="PTHR10434:SF11">
    <property type="entry name" value="1-ACYL-SN-GLYCEROL-3-PHOSPHATE ACYLTRANSFERASE"/>
    <property type="match status" value="1"/>
</dbReference>
<feature type="region of interest" description="Disordered" evidence="3">
    <location>
        <begin position="1"/>
        <end position="24"/>
    </location>
</feature>
<dbReference type="GO" id="GO:0003841">
    <property type="term" value="F:1-acylglycerol-3-phosphate O-acyltransferase activity"/>
    <property type="evidence" value="ECO:0007669"/>
    <property type="project" value="UniProtKB-EC"/>
</dbReference>
<evidence type="ECO:0000256" key="3">
    <source>
        <dbReference type="SAM" id="MobiDB-lite"/>
    </source>
</evidence>
<keyword evidence="1 5" id="KW-0808">Transferase</keyword>
<gene>
    <name evidence="5" type="ORF">BJ978_002131</name>
</gene>
<evidence type="ECO:0000256" key="2">
    <source>
        <dbReference type="ARBA" id="ARBA00023315"/>
    </source>
</evidence>
<keyword evidence="6" id="KW-1185">Reference proteome</keyword>
<dbReference type="PANTHER" id="PTHR10434">
    <property type="entry name" value="1-ACYL-SN-GLYCEROL-3-PHOSPHATE ACYLTRANSFERASE"/>
    <property type="match status" value="1"/>
</dbReference>
<dbReference type="SMART" id="SM00563">
    <property type="entry name" value="PlsC"/>
    <property type="match status" value="1"/>
</dbReference>
<dbReference type="Proteomes" id="UP001139722">
    <property type="component" value="Unassembled WGS sequence"/>
</dbReference>
<sequence>MTEHDEGRTDADAAEKPGDDAPAAVRQGPAYRIIRGILRPVALAIYRPRISGTEHLPASGPVILASNHLSFIDSVVIPLASPRPVQFLAKDDYFTGTGFRGWVSRTFFTAIGAVGVKRGAGADAQAALDAGRGILEAGNAFAIYPEGTRSLDGRLYRGRTGVAWLALQTGAVVVPVGLIGTQEIQPVGAKLPRVRPVTVRFGAPIDVSRHGAATSGRARRAATDEIMAGIHALSKQELAGVYNEKPPEGTLAKLADKVVPRERL</sequence>